<feature type="transmembrane region" description="Helical" evidence="12">
    <location>
        <begin position="651"/>
        <end position="673"/>
    </location>
</feature>
<keyword evidence="9" id="KW-0325">Glycoprotein</keyword>
<dbReference type="Gene3D" id="1.20.1070.10">
    <property type="entry name" value="Rhodopsin 7-helix transmembrane proteins"/>
    <property type="match status" value="2"/>
</dbReference>
<dbReference type="InterPro" id="IPR002281">
    <property type="entry name" value="Pro_rcpt_2"/>
</dbReference>
<keyword evidence="15" id="KW-1185">Reference proteome</keyword>
<dbReference type="PRINTS" id="PR01428">
    <property type="entry name" value="PROTEASEAR"/>
</dbReference>
<evidence type="ECO:0000256" key="1">
    <source>
        <dbReference type="ARBA" id="ARBA00004651"/>
    </source>
</evidence>
<feature type="transmembrane region" description="Helical" evidence="12">
    <location>
        <begin position="702"/>
        <end position="725"/>
    </location>
</feature>
<dbReference type="InterPro" id="IPR017452">
    <property type="entry name" value="GPCR_Rhodpsn_7TM"/>
</dbReference>
<accession>A0A7J5YKJ9</accession>
<keyword evidence="2" id="KW-1003">Cell membrane</keyword>
<dbReference type="EMBL" id="JAAKFY010000012">
    <property type="protein sequence ID" value="KAF3849269.1"/>
    <property type="molecule type" value="Genomic_DNA"/>
</dbReference>
<evidence type="ECO:0000256" key="11">
    <source>
        <dbReference type="PIRSR" id="PIRSR603912-52"/>
    </source>
</evidence>
<dbReference type="Pfam" id="PF00001">
    <property type="entry name" value="7tm_1"/>
    <property type="match status" value="2"/>
</dbReference>
<protein>
    <recommendedName>
        <fullName evidence="13">G-protein coupled receptors family 1 profile domain-containing protein</fullName>
    </recommendedName>
</protein>
<organism evidence="14 15">
    <name type="scientific">Dissostichus mawsoni</name>
    <name type="common">Antarctic cod</name>
    <dbReference type="NCBI Taxonomy" id="36200"/>
    <lineage>
        <taxon>Eukaryota</taxon>
        <taxon>Metazoa</taxon>
        <taxon>Chordata</taxon>
        <taxon>Craniata</taxon>
        <taxon>Vertebrata</taxon>
        <taxon>Euteleostomi</taxon>
        <taxon>Actinopterygii</taxon>
        <taxon>Neopterygii</taxon>
        <taxon>Teleostei</taxon>
        <taxon>Neoteleostei</taxon>
        <taxon>Acanthomorphata</taxon>
        <taxon>Eupercaria</taxon>
        <taxon>Perciformes</taxon>
        <taxon>Notothenioidei</taxon>
        <taxon>Nototheniidae</taxon>
        <taxon>Dissostichus</taxon>
    </lineage>
</organism>
<evidence type="ECO:0000313" key="15">
    <source>
        <dbReference type="Proteomes" id="UP000518266"/>
    </source>
</evidence>
<dbReference type="PANTHER" id="PTHR24232">
    <property type="entry name" value="G-PROTEIN COUPLED RECEPTOR"/>
    <property type="match status" value="1"/>
</dbReference>
<dbReference type="Proteomes" id="UP000518266">
    <property type="component" value="Unassembled WGS sequence"/>
</dbReference>
<feature type="transmembrane region" description="Helical" evidence="12">
    <location>
        <begin position="221"/>
        <end position="246"/>
    </location>
</feature>
<feature type="transmembrane region" description="Helical" evidence="12">
    <location>
        <begin position="481"/>
        <end position="504"/>
    </location>
</feature>
<keyword evidence="4 12" id="KW-1133">Transmembrane helix</keyword>
<dbReference type="GO" id="GO:0015057">
    <property type="term" value="F:thrombin-activated receptor activity"/>
    <property type="evidence" value="ECO:0007669"/>
    <property type="project" value="InterPro"/>
</dbReference>
<comment type="caution">
    <text evidence="14">The sequence shown here is derived from an EMBL/GenBank/DDBJ whole genome shotgun (WGS) entry which is preliminary data.</text>
</comment>
<evidence type="ECO:0000256" key="5">
    <source>
        <dbReference type="ARBA" id="ARBA00023040"/>
    </source>
</evidence>
<keyword evidence="8" id="KW-0675">Receptor</keyword>
<evidence type="ECO:0000256" key="12">
    <source>
        <dbReference type="SAM" id="Phobius"/>
    </source>
</evidence>
<evidence type="ECO:0000256" key="3">
    <source>
        <dbReference type="ARBA" id="ARBA00022692"/>
    </source>
</evidence>
<dbReference type="SUPFAM" id="SSF81321">
    <property type="entry name" value="Family A G protein-coupled receptor-like"/>
    <property type="match status" value="2"/>
</dbReference>
<sequence length="860" mass="96635">MCLLLCARKLTSEQRNVSAEDPADCGRVAAALCHSLVLRSSRNPPEEARETPKRGLPISNILSPVFEASFSQQQHVFNVSKNVAVASDNLTVRTFSAFNPSATYEPIEIDDYGEGGDVQLNVSRRPEISEEALLFLTGPVSTILIPSFYTLVCLISVPINICAVLAFARRIRPKKPAAIYMLNLACADLLFAVLLPFKISYHFGGNNWIFGELMCRVVTAAFYWNMYCSVLLIACISMDRLVAVVYPINSLSWRRPRNANLACVCMWILSLAGSVPLVLSNQTFHLRELDITTCHDVQHINELIGHYKIYFITLCCVLFFLPLLITVVSYARVIWTLSRVPRGVPGRSRRRSRAMVMALTVLVMFVLCFTPKTFNEGQSQEAPDGSYAVYLVFMCLGSLNCLLDPMVYYFGSSQCQRQLSSALRCQKITEGSSSSESSSNSCRSSSRTILKSSCADSSKISTQSTKMDSFQANLHSQYKKLLSWLLARNVFTCSSFCAACRPAFQRKDRGFTGTETNDGVWISPQARKALSSNLTTVFLPIIYIIVFAVGLPTNALAIWVFLFRTKTKHPSSIYMANLALSDLLFIIWVPLKIAYHFNSNNWIYGEGLCKVMVAFFYANMYCSIAFIACISVQRYWAVVHPLSQHQKDNRVAIGISVTIWLLVWLITIPLYLYDQEVRVTNLNIYTCHDVTRPSQKKIAAGYFLTMGTLGFVAPTIVIIISYVLILRALRNSMADPAIAKKRRKAVVLIITVLVMFLVCFTPSNIMLLVHYILLLGEANNNLYGFYITTLCLASLNSCFDPFIYYFISEDFRDHVKNTFLCRSERTVERMRVSFSALKYSKKNNTYTSSSGNNPTQSTEC</sequence>
<evidence type="ECO:0000256" key="6">
    <source>
        <dbReference type="ARBA" id="ARBA00023136"/>
    </source>
</evidence>
<feature type="transmembrane region" description="Helical" evidence="12">
    <location>
        <begin position="574"/>
        <end position="591"/>
    </location>
</feature>
<evidence type="ECO:0000256" key="4">
    <source>
        <dbReference type="ARBA" id="ARBA00022989"/>
    </source>
</evidence>
<reference evidence="14 15" key="1">
    <citation type="submission" date="2020-03" db="EMBL/GenBank/DDBJ databases">
        <title>Dissostichus mawsoni Genome sequencing and assembly.</title>
        <authorList>
            <person name="Park H."/>
        </authorList>
    </citation>
    <scope>NUCLEOTIDE SEQUENCE [LARGE SCALE GENOMIC DNA]</scope>
    <source>
        <strain evidence="14">DM0001</strain>
        <tissue evidence="14">Muscle</tissue>
    </source>
</reference>
<evidence type="ECO:0000313" key="14">
    <source>
        <dbReference type="EMBL" id="KAF3849269.1"/>
    </source>
</evidence>
<feature type="transmembrane region" description="Helical" evidence="12">
    <location>
        <begin position="180"/>
        <end position="201"/>
    </location>
</feature>
<comment type="subcellular location">
    <subcellularLocation>
        <location evidence="1">Cell membrane</location>
        <topology evidence="1">Multi-pass membrane protein</topology>
    </subcellularLocation>
</comment>
<proteinExistence type="predicted"/>
<dbReference type="GO" id="GO:0005886">
    <property type="term" value="C:plasma membrane"/>
    <property type="evidence" value="ECO:0007669"/>
    <property type="project" value="UniProtKB-SubCell"/>
</dbReference>
<feature type="domain" description="G-protein coupled receptors family 1 profile" evidence="13">
    <location>
        <begin position="159"/>
        <end position="408"/>
    </location>
</feature>
<evidence type="ECO:0000256" key="2">
    <source>
        <dbReference type="ARBA" id="ARBA00022475"/>
    </source>
</evidence>
<feature type="disulfide bond" evidence="11">
    <location>
        <begin position="609"/>
        <end position="687"/>
    </location>
</feature>
<dbReference type="AlphaFoldDB" id="A0A7J5YKJ9"/>
<dbReference type="PRINTS" id="PR01152">
    <property type="entry name" value="PROTEASEAR2"/>
</dbReference>
<keyword evidence="10" id="KW-0807">Transducer</keyword>
<evidence type="ECO:0000259" key="13">
    <source>
        <dbReference type="PROSITE" id="PS50262"/>
    </source>
</evidence>
<feature type="transmembrane region" description="Helical" evidence="12">
    <location>
        <begin position="258"/>
        <end position="279"/>
    </location>
</feature>
<dbReference type="GO" id="GO:0035025">
    <property type="term" value="P:positive regulation of Rho protein signal transduction"/>
    <property type="evidence" value="ECO:0007669"/>
    <property type="project" value="TreeGrafter"/>
</dbReference>
<feature type="domain" description="G-protein coupled receptors family 1 profile" evidence="13">
    <location>
        <begin position="553"/>
        <end position="804"/>
    </location>
</feature>
<dbReference type="InterPro" id="IPR000276">
    <property type="entry name" value="GPCR_Rhodpsn"/>
</dbReference>
<feature type="transmembrane region" description="Helical" evidence="12">
    <location>
        <begin position="387"/>
        <end position="410"/>
    </location>
</feature>
<feature type="transmembrane region" description="Helical" evidence="12">
    <location>
        <begin position="746"/>
        <end position="773"/>
    </location>
</feature>
<evidence type="ECO:0000256" key="7">
    <source>
        <dbReference type="ARBA" id="ARBA00023157"/>
    </source>
</evidence>
<keyword evidence="3 12" id="KW-0812">Transmembrane</keyword>
<feature type="transmembrane region" description="Helical" evidence="12">
    <location>
        <begin position="148"/>
        <end position="168"/>
    </location>
</feature>
<evidence type="ECO:0000256" key="10">
    <source>
        <dbReference type="ARBA" id="ARBA00023224"/>
    </source>
</evidence>
<dbReference type="FunFam" id="1.20.1070.10:FF:000040">
    <property type="entry name" value="Coagulation factor 2 (thrombin) receptor"/>
    <property type="match status" value="2"/>
</dbReference>
<evidence type="ECO:0000256" key="9">
    <source>
        <dbReference type="ARBA" id="ARBA00023180"/>
    </source>
</evidence>
<name>A0A7J5YKJ9_DISMA</name>
<dbReference type="GO" id="GO:0007200">
    <property type="term" value="P:phospholipase C-activating G protein-coupled receptor signaling pathway"/>
    <property type="evidence" value="ECO:0007669"/>
    <property type="project" value="TreeGrafter"/>
</dbReference>
<feature type="transmembrane region" description="Helical" evidence="12">
    <location>
        <begin position="354"/>
        <end position="375"/>
    </location>
</feature>
<feature type="transmembrane region" description="Helical" evidence="12">
    <location>
        <begin position="309"/>
        <end position="333"/>
    </location>
</feature>
<feature type="transmembrane region" description="Helical" evidence="12">
    <location>
        <begin position="611"/>
        <end position="630"/>
    </location>
</feature>
<dbReference type="PRINTS" id="PR00237">
    <property type="entry name" value="GPCRRHODOPSN"/>
</dbReference>
<dbReference type="PANTHER" id="PTHR24232:SF21">
    <property type="entry name" value="PROTEINASE-ACTIVATED RECEPTOR 2"/>
    <property type="match status" value="1"/>
</dbReference>
<keyword evidence="6 12" id="KW-0472">Membrane</keyword>
<dbReference type="PROSITE" id="PS50262">
    <property type="entry name" value="G_PROTEIN_RECEP_F1_2"/>
    <property type="match status" value="2"/>
</dbReference>
<dbReference type="GO" id="GO:0007596">
    <property type="term" value="P:blood coagulation"/>
    <property type="evidence" value="ECO:0007669"/>
    <property type="project" value="InterPro"/>
</dbReference>
<dbReference type="OrthoDB" id="9370401at2759"/>
<dbReference type="InterPro" id="IPR003912">
    <property type="entry name" value="Protea_act_rcpt"/>
</dbReference>
<gene>
    <name evidence="14" type="ORF">F7725_015766</name>
</gene>
<feature type="transmembrane region" description="Helical" evidence="12">
    <location>
        <begin position="785"/>
        <end position="807"/>
    </location>
</feature>
<evidence type="ECO:0000256" key="8">
    <source>
        <dbReference type="ARBA" id="ARBA00023170"/>
    </source>
</evidence>
<keyword evidence="5" id="KW-0297">G-protein coupled receptor</keyword>
<feature type="transmembrane region" description="Helical" evidence="12">
    <location>
        <begin position="537"/>
        <end position="562"/>
    </location>
</feature>
<keyword evidence="7 11" id="KW-1015">Disulfide bond</keyword>